<reference evidence="2" key="1">
    <citation type="submission" date="2020-06" db="EMBL/GenBank/DDBJ databases">
        <title>Draft genome of Bugula neritina, a colonial animal packing powerful symbionts and potential medicines.</title>
        <authorList>
            <person name="Rayko M."/>
        </authorList>
    </citation>
    <scope>NUCLEOTIDE SEQUENCE [LARGE SCALE GENOMIC DNA]</scope>
    <source>
        <strain evidence="2">Kwan_BN1</strain>
    </source>
</reference>
<keyword evidence="3" id="KW-1185">Reference proteome</keyword>
<dbReference type="OrthoDB" id="2018754at2759"/>
<dbReference type="GO" id="GO:0048489">
    <property type="term" value="P:synaptic vesicle transport"/>
    <property type="evidence" value="ECO:0007669"/>
    <property type="project" value="TreeGrafter"/>
</dbReference>
<dbReference type="Proteomes" id="UP000593567">
    <property type="component" value="Unassembled WGS sequence"/>
</dbReference>
<dbReference type="PANTHER" id="PTHR13650:SF0">
    <property type="entry name" value="SPATACSIN"/>
    <property type="match status" value="1"/>
</dbReference>
<dbReference type="GO" id="GO:0007409">
    <property type="term" value="P:axonogenesis"/>
    <property type="evidence" value="ECO:0007669"/>
    <property type="project" value="TreeGrafter"/>
</dbReference>
<gene>
    <name evidence="2" type="ORF">EB796_016028</name>
</gene>
<evidence type="ECO:0000313" key="2">
    <source>
        <dbReference type="EMBL" id="KAF6025777.1"/>
    </source>
</evidence>
<dbReference type="InterPro" id="IPR028103">
    <property type="entry name" value="Spatacsin"/>
</dbReference>
<sequence length="1623" mass="183402">MLDWMNHFLSHRDEIIIDRYIHETDSKSEAELCNVSSLTLWTYLCRHNMIDVLLHWINVQGHGAEATRTFQKQPITTCMIDVCNSMLPLHNQIIAQRHLASCGLLDSNALSSKKSLFTSLCKSGHILRREQCEGLLSLQQLVSHCLETGLLGLLYQFFALWSVRDEEVKGLDTHLSTKDYLLVLMLYSFYKISLQTQPDSKSMLDASLASSQYLARNPYIEISEQLDHQLTDVALCNIMYHSPLLEGSKVQLSADQLTRCSDHPLLRHMLDTADSKHHDPPVITMYKLMEKWGALHGNNLFKTQISGDGSSSEIPHFGNQALAEKYGLQEKLTFMYYLKQARPSFAFVVFLSDEMSQSNGTTIAATRLKLIVGQVHFLAVKYYENPEIAASCVAFLELMGENTELLCLLINAAHILHKGKLLRNLTADAAETHQNVELLLLPLVFGRKRMVRETYDELVLSAAAYIETIVDSSCSIEAGLKWRPVVAFSRQFQLPPPTNFLEACALSNNWLSFLVYSQIFGYEPWQLLSAVNMFTKDSIREHLQCVLDTNSGSHVDPDSGYSSTRLDMGEQFQHAMSIPVSSKPLSKLSLVSSSEDETKRSDKNTFSTELAVAAENDYVIPPYQANSSVISVEHIPNDVFAVLFMTSNQSGSWRLLNMYAALLGNPVLAVLAACHSGADSLECLSSWLIGWLDGEDKMAAEYMEPHSGRYLSRHAAVGVISLAVEKYNKLQLVKTGLRIFMRNCCLISLLNAIEELSQQQFFIVSTSLNQFKSSMKKIALSGSSEENTLTFTQLVDLSVLIIQSCIQHVNSFLCERFLHLLDEANLFTIFENKRVNFSYAYKVYKVAYDLHLPAVDRSKLISYQYIDEVKYVIQLLESRKEFNKARQLSLSCDLDPGLVTVQELISDVQHMKAQPLWSLHEDHSSFWKQCYDKCVKYDVAAEKCSTYFETQATLSSSLPDKIKLREYALKWMKQAPTAFESDNLHKLQKLVWQSQIDYLLSKKDSVDETTPSESSGRPSVSVSIDKTQFLLSQYKYEDFLKLLEKCDDSSTSSKEVDVAVQKLIGQLLDEFPVDEACQVSMEYGCATQDLVVVLVCMGMAMKLLDPANLDEKVKSLYAMQSPAKRRSASLSQSYLLTVSSVENYFPAREDDSPFQSDENLVYMRKLSGKCRHGVMPCEKIVSCYAIALALKQSYRELSSRFELACEYINTCSLSDSDIASFLASNVTNSLRALAGLDDKMDVTTDSTPVVVEECMKAGKEYKQLIQLFVDQTIFGESLLEQATTISIDDSDVKLKLVVKLELLILSHDAYSCAYDMEGISRVLRACRTCAAQIAEVSHYPLMVHMLIEIGRFSEMTYIFDTLKQNHQFELLFRKGMPKDSKLKLAVLDYLRRFCPGDSDIYRVVSSHFAMYREIAQLLEQSALKKLRKLKPSTMKHTDQLSSQLTDIQKNLTDAAEIYIEGQCLRHAQSCIKQARLVFLQHSLVSSGVHVINLEPADVKSFIEHHDKFYETYTVSDAYNKNFWAAALCNNVLIRGDLKFLSEFSKTLPLTSSLITEVVQRFQLRTDVTRTSHMNSHLKKLLFYCKDVVSKYKLAQSLGLTELTKELLTADNGQLGAAIRDSVL</sequence>
<evidence type="ECO:0000259" key="1">
    <source>
        <dbReference type="Pfam" id="PF14649"/>
    </source>
</evidence>
<protein>
    <submittedName>
        <fullName evidence="2">SPG11</fullName>
    </submittedName>
</protein>
<evidence type="ECO:0000313" key="3">
    <source>
        <dbReference type="Proteomes" id="UP000593567"/>
    </source>
</evidence>
<dbReference type="GO" id="GO:0008088">
    <property type="term" value="P:axo-dendritic transport"/>
    <property type="evidence" value="ECO:0007669"/>
    <property type="project" value="TreeGrafter"/>
</dbReference>
<dbReference type="GO" id="GO:0030425">
    <property type="term" value="C:dendrite"/>
    <property type="evidence" value="ECO:0007669"/>
    <property type="project" value="TreeGrafter"/>
</dbReference>
<dbReference type="InterPro" id="IPR028107">
    <property type="entry name" value="Spatacsin_C_dom"/>
</dbReference>
<feature type="domain" description="Spatacsin C-terminal" evidence="1">
    <location>
        <begin position="1274"/>
        <end position="1562"/>
    </location>
</feature>
<dbReference type="GO" id="GO:0045202">
    <property type="term" value="C:synapse"/>
    <property type="evidence" value="ECO:0007669"/>
    <property type="project" value="TreeGrafter"/>
</dbReference>
<dbReference type="PANTHER" id="PTHR13650">
    <property type="entry name" value="SPATACSIN"/>
    <property type="match status" value="1"/>
</dbReference>
<dbReference type="GO" id="GO:0007268">
    <property type="term" value="P:chemical synaptic transmission"/>
    <property type="evidence" value="ECO:0007669"/>
    <property type="project" value="TreeGrafter"/>
</dbReference>
<dbReference type="EMBL" id="VXIV02002437">
    <property type="protein sequence ID" value="KAF6025777.1"/>
    <property type="molecule type" value="Genomic_DNA"/>
</dbReference>
<organism evidence="2 3">
    <name type="scientific">Bugula neritina</name>
    <name type="common">Brown bryozoan</name>
    <name type="synonym">Sertularia neritina</name>
    <dbReference type="NCBI Taxonomy" id="10212"/>
    <lineage>
        <taxon>Eukaryota</taxon>
        <taxon>Metazoa</taxon>
        <taxon>Spiralia</taxon>
        <taxon>Lophotrochozoa</taxon>
        <taxon>Bryozoa</taxon>
        <taxon>Gymnolaemata</taxon>
        <taxon>Cheilostomatida</taxon>
        <taxon>Flustrina</taxon>
        <taxon>Buguloidea</taxon>
        <taxon>Bugulidae</taxon>
        <taxon>Bugula</taxon>
    </lineage>
</organism>
<proteinExistence type="predicted"/>
<accession>A0A7J7JI79</accession>
<comment type="caution">
    <text evidence="2">The sequence shown here is derived from an EMBL/GenBank/DDBJ whole genome shotgun (WGS) entry which is preliminary data.</text>
</comment>
<name>A0A7J7JI79_BUGNE</name>
<dbReference type="GO" id="GO:0005737">
    <property type="term" value="C:cytoplasm"/>
    <property type="evidence" value="ECO:0007669"/>
    <property type="project" value="TreeGrafter"/>
</dbReference>
<dbReference type="GO" id="GO:0030424">
    <property type="term" value="C:axon"/>
    <property type="evidence" value="ECO:0007669"/>
    <property type="project" value="TreeGrafter"/>
</dbReference>
<dbReference type="Pfam" id="PF14649">
    <property type="entry name" value="Spatacsin_C"/>
    <property type="match status" value="1"/>
</dbReference>